<comment type="similarity">
    <text evidence="2">Belongs to the GerABKC lipoprotein family.</text>
</comment>
<dbReference type="InterPro" id="IPR038501">
    <property type="entry name" value="Spore_GerAC_C_sf"/>
</dbReference>
<keyword evidence="6" id="KW-0564">Palmitate</keyword>
<keyword evidence="4" id="KW-0732">Signal</keyword>
<keyword evidence="7" id="KW-0449">Lipoprotein</keyword>
<dbReference type="RefSeq" id="WP_211144725.1">
    <property type="nucleotide sequence ID" value="NZ_JAEEGB010000042.1"/>
</dbReference>
<dbReference type="NCBIfam" id="TIGR02887">
    <property type="entry name" value="spore_ger_x_C"/>
    <property type="match status" value="1"/>
</dbReference>
<keyword evidence="11" id="KW-1185">Reference proteome</keyword>
<gene>
    <name evidence="10" type="ORF">I6U51_22105</name>
</gene>
<evidence type="ECO:0000259" key="9">
    <source>
        <dbReference type="Pfam" id="PF25198"/>
    </source>
</evidence>
<evidence type="ECO:0000313" key="11">
    <source>
        <dbReference type="Proteomes" id="UP000622687"/>
    </source>
</evidence>
<dbReference type="InterPro" id="IPR057336">
    <property type="entry name" value="GerAC_N"/>
</dbReference>
<feature type="domain" description="Spore germination protein N-terminal" evidence="9">
    <location>
        <begin position="24"/>
        <end position="195"/>
    </location>
</feature>
<evidence type="ECO:0000256" key="4">
    <source>
        <dbReference type="ARBA" id="ARBA00022729"/>
    </source>
</evidence>
<evidence type="ECO:0000256" key="2">
    <source>
        <dbReference type="ARBA" id="ARBA00007886"/>
    </source>
</evidence>
<dbReference type="PANTHER" id="PTHR35789">
    <property type="entry name" value="SPORE GERMINATION PROTEIN B3"/>
    <property type="match status" value="1"/>
</dbReference>
<dbReference type="GO" id="GO:0016020">
    <property type="term" value="C:membrane"/>
    <property type="evidence" value="ECO:0007669"/>
    <property type="project" value="UniProtKB-SubCell"/>
</dbReference>
<evidence type="ECO:0000313" key="10">
    <source>
        <dbReference type="EMBL" id="MBI6875369.1"/>
    </source>
</evidence>
<keyword evidence="3" id="KW-0309">Germination</keyword>
<dbReference type="AlphaFoldDB" id="A0A934M3A6"/>
<evidence type="ECO:0000256" key="1">
    <source>
        <dbReference type="ARBA" id="ARBA00004635"/>
    </source>
</evidence>
<organism evidence="10 11">
    <name type="scientific">Clostridium aciditolerans</name>
    <dbReference type="NCBI Taxonomy" id="339861"/>
    <lineage>
        <taxon>Bacteria</taxon>
        <taxon>Bacillati</taxon>
        <taxon>Bacillota</taxon>
        <taxon>Clostridia</taxon>
        <taxon>Eubacteriales</taxon>
        <taxon>Clostridiaceae</taxon>
        <taxon>Clostridium</taxon>
    </lineage>
</organism>
<evidence type="ECO:0000256" key="7">
    <source>
        <dbReference type="ARBA" id="ARBA00023288"/>
    </source>
</evidence>
<feature type="domain" description="Spore germination GerAC-like C-terminal" evidence="8">
    <location>
        <begin position="203"/>
        <end position="364"/>
    </location>
</feature>
<proteinExistence type="inferred from homology"/>
<dbReference type="GO" id="GO:0009847">
    <property type="term" value="P:spore germination"/>
    <property type="evidence" value="ECO:0007669"/>
    <property type="project" value="InterPro"/>
</dbReference>
<evidence type="ECO:0000256" key="5">
    <source>
        <dbReference type="ARBA" id="ARBA00023136"/>
    </source>
</evidence>
<evidence type="ECO:0000256" key="3">
    <source>
        <dbReference type="ARBA" id="ARBA00022544"/>
    </source>
</evidence>
<dbReference type="Pfam" id="PF05504">
    <property type="entry name" value="Spore_GerAC"/>
    <property type="match status" value="1"/>
</dbReference>
<dbReference type="Pfam" id="PF25198">
    <property type="entry name" value="Spore_GerAC_N"/>
    <property type="match status" value="1"/>
</dbReference>
<comment type="caution">
    <text evidence="10">The sequence shown here is derived from an EMBL/GenBank/DDBJ whole genome shotgun (WGS) entry which is preliminary data.</text>
</comment>
<name>A0A934M3A6_9CLOT</name>
<evidence type="ECO:0000256" key="6">
    <source>
        <dbReference type="ARBA" id="ARBA00023139"/>
    </source>
</evidence>
<dbReference type="InterPro" id="IPR046953">
    <property type="entry name" value="Spore_GerAC-like_C"/>
</dbReference>
<dbReference type="Gene3D" id="3.30.300.210">
    <property type="entry name" value="Nutrient germinant receptor protein C, domain 3"/>
    <property type="match status" value="1"/>
</dbReference>
<dbReference type="EMBL" id="JAEEGB010000042">
    <property type="protein sequence ID" value="MBI6875369.1"/>
    <property type="molecule type" value="Genomic_DNA"/>
</dbReference>
<comment type="subcellular location">
    <subcellularLocation>
        <location evidence="1">Membrane</location>
        <topology evidence="1">Lipid-anchor</topology>
    </subcellularLocation>
</comment>
<dbReference type="Proteomes" id="UP000622687">
    <property type="component" value="Unassembled WGS sequence"/>
</dbReference>
<protein>
    <submittedName>
        <fullName evidence="10">Ger(X)C family spore germination protein</fullName>
    </submittedName>
</protein>
<sequence>MKKNSAVILLSVLLFIYLLSGADRLPAEELSLPSGTGFDIEQRGSEDLLYTTSISAYIFSQNSKVITKLYTGTATSPAETRKDRQKKMDKKFILGLEKVDIFSEDYAKSGIRPTMDIVLNSNTVNDLSEVAVCKGKASSLLEYKIPAYSGSSDYIEGMLKSASNYNFFEKNFQLLDFLVRIESEGINAVLPYIEIREEGLQITGAALFKNDKMVAKTNIEDARILNALKNTKGKGMLTIVEGSNHYIDFYSKVRRTVSCKREDDNYKFNINLKFKGEIVNNELYSQIGYSEKTKKEFENILESKIEDMCNKFLDKMKNEYKVDSLGLGRVAAAKYGRDTNVDWDQIVCNSEIKVKVNVKLDRQGRGDY</sequence>
<dbReference type="PANTHER" id="PTHR35789:SF1">
    <property type="entry name" value="SPORE GERMINATION PROTEIN B3"/>
    <property type="match status" value="1"/>
</dbReference>
<keyword evidence="5" id="KW-0472">Membrane</keyword>
<reference evidence="10" key="1">
    <citation type="submission" date="2020-12" db="EMBL/GenBank/DDBJ databases">
        <title>Clostridium thailandense sp. nov., a novel acetogenic bacterium isolated from peat land soil in Thailand.</title>
        <authorList>
            <person name="Chaikitkaew S."/>
            <person name="Birkeland N.K."/>
        </authorList>
    </citation>
    <scope>NUCLEOTIDE SEQUENCE</scope>
    <source>
        <strain evidence="10">DSM 17425</strain>
    </source>
</reference>
<dbReference type="InterPro" id="IPR008844">
    <property type="entry name" value="Spore_GerAC-like"/>
</dbReference>
<evidence type="ECO:0000259" key="8">
    <source>
        <dbReference type="Pfam" id="PF05504"/>
    </source>
</evidence>
<accession>A0A934M3A6</accession>